<feature type="transmembrane region" description="Helical" evidence="10">
    <location>
        <begin position="39"/>
        <end position="57"/>
    </location>
</feature>
<keyword evidence="2" id="KW-1003">Cell membrane</keyword>
<sequence>METQLSYLSLKPHIQNLTRIGFYPLLQTSSIVRKMLHNIYMKLVLAFILLYAVQQVIKVYHVKDDPNKVMDTMYLLLTNSDLIFKQIVLSMKVDEIEELLNTMKGPVFNQKQTGHHEFLSRVAQQARVFLWAYNTVALSTCLLWVLYPIMLYSQGKSVEFAIWLPFDENPSPQFYFTITYVWIQTSWVAYGNSTMDSFISFFFAQCKTQLSILRFDLEAIINRTKEEMKQSSLSFDDIFARRFRKIILHYKEIVRFSTNIQNIFSRVILYQFLITGWILCTAAYRTMNMNPCSVDFVSMILYICCMLTEIFVFCYIGNEITHESDLIVESAYMMDWLEVPLTHRKNIIVFMERIKKPIKLIAGFIIPLSNETFISIVRSSYTFYAFLKNTEE</sequence>
<evidence type="ECO:0000256" key="1">
    <source>
        <dbReference type="ARBA" id="ARBA00004651"/>
    </source>
</evidence>
<dbReference type="AlphaFoldDB" id="A0A076E996"/>
<evidence type="ECO:0000313" key="11">
    <source>
        <dbReference type="EMBL" id="AII01063.1"/>
    </source>
</evidence>
<proteinExistence type="evidence at transcript level"/>
<keyword evidence="5 10" id="KW-0552">Olfaction</keyword>
<keyword evidence="3 10" id="KW-0716">Sensory transduction</keyword>
<feature type="transmembrane region" description="Helical" evidence="10">
    <location>
        <begin position="263"/>
        <end position="284"/>
    </location>
</feature>
<protein>
    <recommendedName>
        <fullName evidence="10">Odorant receptor</fullName>
    </recommendedName>
</protein>
<dbReference type="GO" id="GO:0016020">
    <property type="term" value="C:membrane"/>
    <property type="evidence" value="ECO:0007669"/>
    <property type="project" value="UniProtKB-SubCell"/>
</dbReference>
<keyword evidence="9 10" id="KW-0807">Transducer</keyword>
<keyword evidence="8 10" id="KW-0675">Receptor</keyword>
<comment type="similarity">
    <text evidence="10">Belongs to the insect chemoreceptor superfamily. Heteromeric odorant receptor channel (TC 1.A.69) family.</text>
</comment>
<evidence type="ECO:0000256" key="10">
    <source>
        <dbReference type="RuleBase" id="RU351113"/>
    </source>
</evidence>
<dbReference type="GO" id="GO:0004984">
    <property type="term" value="F:olfactory receptor activity"/>
    <property type="evidence" value="ECO:0007669"/>
    <property type="project" value="InterPro"/>
</dbReference>
<keyword evidence="6 10" id="KW-1133">Transmembrane helix</keyword>
<evidence type="ECO:0000256" key="3">
    <source>
        <dbReference type="ARBA" id="ARBA00022606"/>
    </source>
</evidence>
<evidence type="ECO:0000256" key="7">
    <source>
        <dbReference type="ARBA" id="ARBA00023136"/>
    </source>
</evidence>
<reference evidence="11" key="1">
    <citation type="journal article" date="2014" name="Insect Biochem. Mol. Biol.">
        <title>Antennal transcriptome analysis and comparison of olfactory genes in two sympatric defoliators, Dendrolimus houi and Dendrolimus kikuchii (Lepidoptera: Lasiocampidae).</title>
        <authorList>
            <person name="Zhang S."/>
            <person name="Zhang Z."/>
            <person name="Wang H."/>
            <person name="Kong X."/>
        </authorList>
    </citation>
    <scope>NUCLEOTIDE SEQUENCE</scope>
</reference>
<feature type="transmembrane region" description="Helical" evidence="10">
    <location>
        <begin position="296"/>
        <end position="316"/>
    </location>
</feature>
<dbReference type="PANTHER" id="PTHR21137:SF35">
    <property type="entry name" value="ODORANT RECEPTOR 19A-RELATED"/>
    <property type="match status" value="1"/>
</dbReference>
<evidence type="ECO:0000256" key="2">
    <source>
        <dbReference type="ARBA" id="ARBA00022475"/>
    </source>
</evidence>
<dbReference type="PANTHER" id="PTHR21137">
    <property type="entry name" value="ODORANT RECEPTOR"/>
    <property type="match status" value="1"/>
</dbReference>
<dbReference type="GO" id="GO:0007165">
    <property type="term" value="P:signal transduction"/>
    <property type="evidence" value="ECO:0007669"/>
    <property type="project" value="UniProtKB-KW"/>
</dbReference>
<dbReference type="InterPro" id="IPR004117">
    <property type="entry name" value="7tm6_olfct_rcpt"/>
</dbReference>
<evidence type="ECO:0000256" key="8">
    <source>
        <dbReference type="ARBA" id="ARBA00023170"/>
    </source>
</evidence>
<evidence type="ECO:0000256" key="6">
    <source>
        <dbReference type="ARBA" id="ARBA00022989"/>
    </source>
</evidence>
<comment type="caution">
    <text evidence="10">Lacks conserved residue(s) required for the propagation of feature annotation.</text>
</comment>
<gene>
    <name evidence="11" type="primary">OR19</name>
</gene>
<comment type="subcellular location">
    <subcellularLocation>
        <location evidence="1 10">Cell membrane</location>
        <topology evidence="1 10">Multi-pass membrane protein</topology>
    </subcellularLocation>
</comment>
<name>A0A076E996_9NEOP</name>
<evidence type="ECO:0000256" key="5">
    <source>
        <dbReference type="ARBA" id="ARBA00022725"/>
    </source>
</evidence>
<evidence type="ECO:0000256" key="4">
    <source>
        <dbReference type="ARBA" id="ARBA00022692"/>
    </source>
</evidence>
<dbReference type="EMBL" id="KF487665">
    <property type="protein sequence ID" value="AII01063.1"/>
    <property type="molecule type" value="mRNA"/>
</dbReference>
<accession>A0A076E996</accession>
<dbReference type="Pfam" id="PF02949">
    <property type="entry name" value="7tm_6"/>
    <property type="match status" value="1"/>
</dbReference>
<keyword evidence="4 10" id="KW-0812">Transmembrane</keyword>
<organism evidence="11">
    <name type="scientific">Dendrolimus houi</name>
    <dbReference type="NCBI Taxonomy" id="765132"/>
    <lineage>
        <taxon>Eukaryota</taxon>
        <taxon>Metazoa</taxon>
        <taxon>Ecdysozoa</taxon>
        <taxon>Arthropoda</taxon>
        <taxon>Hexapoda</taxon>
        <taxon>Insecta</taxon>
        <taxon>Pterygota</taxon>
        <taxon>Neoptera</taxon>
        <taxon>Endopterygota</taxon>
        <taxon>Lepidoptera</taxon>
        <taxon>Glossata</taxon>
        <taxon>Ditrysia</taxon>
        <taxon>Bombycoidea</taxon>
        <taxon>Lasiocampidae</taxon>
        <taxon>Dendrolimus</taxon>
    </lineage>
</organism>
<feature type="transmembrane region" description="Helical" evidence="10">
    <location>
        <begin position="128"/>
        <end position="147"/>
    </location>
</feature>
<dbReference type="GO" id="GO:0005549">
    <property type="term" value="F:odorant binding"/>
    <property type="evidence" value="ECO:0007669"/>
    <property type="project" value="InterPro"/>
</dbReference>
<evidence type="ECO:0000256" key="9">
    <source>
        <dbReference type="ARBA" id="ARBA00023224"/>
    </source>
</evidence>
<keyword evidence="7 10" id="KW-0472">Membrane</keyword>